<accession>A0ABM3HCD0</accession>
<evidence type="ECO:0000313" key="2">
    <source>
        <dbReference type="Proteomes" id="UP000827889"/>
    </source>
</evidence>
<protein>
    <submittedName>
        <fullName evidence="3">Uncharacterized protein LOC115752843</fullName>
    </submittedName>
</protein>
<feature type="region of interest" description="Disordered" evidence="1">
    <location>
        <begin position="201"/>
        <end position="230"/>
    </location>
</feature>
<reference evidence="2" key="1">
    <citation type="submission" date="2025-05" db="UniProtKB">
        <authorList>
            <consortium name="RefSeq"/>
        </authorList>
    </citation>
    <scope>NUCLEOTIDE SEQUENCE [LARGE SCALE GENOMIC DNA]</scope>
</reference>
<evidence type="ECO:0000313" key="3">
    <source>
        <dbReference type="RefSeq" id="XP_048134251.1"/>
    </source>
</evidence>
<dbReference type="Proteomes" id="UP000827889">
    <property type="component" value="Chromosome 1"/>
</dbReference>
<feature type="compositionally biased region" description="Acidic residues" evidence="1">
    <location>
        <begin position="122"/>
        <end position="133"/>
    </location>
</feature>
<organism evidence="2 3">
    <name type="scientific">Rhodamnia argentea</name>
    <dbReference type="NCBI Taxonomy" id="178133"/>
    <lineage>
        <taxon>Eukaryota</taxon>
        <taxon>Viridiplantae</taxon>
        <taxon>Streptophyta</taxon>
        <taxon>Embryophyta</taxon>
        <taxon>Tracheophyta</taxon>
        <taxon>Spermatophyta</taxon>
        <taxon>Magnoliopsida</taxon>
        <taxon>eudicotyledons</taxon>
        <taxon>Gunneridae</taxon>
        <taxon>Pentapetalae</taxon>
        <taxon>rosids</taxon>
        <taxon>malvids</taxon>
        <taxon>Myrtales</taxon>
        <taxon>Myrtaceae</taxon>
        <taxon>Myrtoideae</taxon>
        <taxon>Myrteae</taxon>
        <taxon>Australasian group</taxon>
        <taxon>Rhodamnia</taxon>
    </lineage>
</organism>
<dbReference type="GeneID" id="115752843"/>
<feature type="compositionally biased region" description="Low complexity" evidence="1">
    <location>
        <begin position="139"/>
        <end position="160"/>
    </location>
</feature>
<reference evidence="3" key="2">
    <citation type="submission" date="2025-08" db="UniProtKB">
        <authorList>
            <consortium name="RefSeq"/>
        </authorList>
    </citation>
    <scope>IDENTIFICATION</scope>
    <source>
        <tissue evidence="3">Leaf</tissue>
    </source>
</reference>
<feature type="compositionally biased region" description="Basic residues" evidence="1">
    <location>
        <begin position="219"/>
        <end position="230"/>
    </location>
</feature>
<dbReference type="PANTHER" id="PTHR46890">
    <property type="entry name" value="NON-LTR RETROLELEMENT REVERSE TRANSCRIPTASE-LIKE PROTEIN-RELATED"/>
    <property type="match status" value="1"/>
</dbReference>
<feature type="region of interest" description="Disordered" evidence="1">
    <location>
        <begin position="120"/>
        <end position="181"/>
    </location>
</feature>
<name>A0ABM3HCD0_9MYRT</name>
<dbReference type="Gene3D" id="3.60.10.10">
    <property type="entry name" value="Endonuclease/exonuclease/phosphatase"/>
    <property type="match status" value="1"/>
</dbReference>
<dbReference type="SUPFAM" id="SSF56219">
    <property type="entry name" value="DNase I-like"/>
    <property type="match status" value="1"/>
</dbReference>
<dbReference type="PANTHER" id="PTHR46890:SF48">
    <property type="entry name" value="RNA-DIRECTED DNA POLYMERASE"/>
    <property type="match status" value="1"/>
</dbReference>
<evidence type="ECO:0000256" key="1">
    <source>
        <dbReference type="SAM" id="MobiDB-lite"/>
    </source>
</evidence>
<keyword evidence="2" id="KW-1185">Reference proteome</keyword>
<dbReference type="InterPro" id="IPR036691">
    <property type="entry name" value="Endo/exonu/phosph_ase_sf"/>
</dbReference>
<dbReference type="InterPro" id="IPR052343">
    <property type="entry name" value="Retrotransposon-Effector_Assoc"/>
</dbReference>
<proteinExistence type="predicted"/>
<gene>
    <name evidence="3" type="primary">LOC115752843</name>
</gene>
<dbReference type="RefSeq" id="XP_048134251.1">
    <property type="nucleotide sequence ID" value="XM_048278294.1"/>
</dbReference>
<sequence>MQPERMRMISYARVCIEIKATQVLTDSIDVLLNGQTRVIKVEYERMPAVCALCGMFGHKYSPPIVIRSDNKGPSEMMEHDGVWKKVTKGRGKPSTAATSEGILIVMENTEVQNVGAAPVDDVPQDEQVPEMDQPDPIPSSLVTSLAASDSDSSVGDTVGDIASDPEEEPSTAPQNTRGRSIIRMGARVLPDKPEAPVNMVLEPATGSSSSPPLANAPTPKKKKRAARKRRSKNLSCIGIVETKVKMSRFENLSAGLMSGWLWISNYDYSPRGRIWLGWDPWMVAMEVQAKSAQAIHSYVRLLASNKACYVSVIYGDHTFVSRRTLWADPVQSSVLFAASPWLVAGDFNAIRDDTDRLGSSNAWIPAFDEFATCLTQRGLEDLRYIGHRFTWSTSSGPQRKQRKIDRVLVNARWYLEFSYSKARLALTSTQDAITLDPFNQMLAIQEKEQLATFAELRLQEESFYRQKSQVKWLREGDQNTKYFHHFVNKRQLSNHIISVVDENGSVITEPGLVRGHIISHFEDLFNGNDPPTRPDVLENRSILANTLDDQQVRFLSRQVTEAEIRNTMFSLAKGKAPGPDGYNVDFFKSSWEIVGPSVVEAIKDFFISGCLLRELNATILTLVPKVPNASTMNDFRPIACCNTVYKCITKIMANRIAHVLPTLISMPQSAFVKGRRISDNILIA</sequence>